<evidence type="ECO:0000313" key="3">
    <source>
        <dbReference type="Proteomes" id="UP000326198"/>
    </source>
</evidence>
<evidence type="ECO:0000256" key="1">
    <source>
        <dbReference type="SAM" id="Phobius"/>
    </source>
</evidence>
<dbReference type="EMBL" id="ML736302">
    <property type="protein sequence ID" value="KAE8373818.1"/>
    <property type="molecule type" value="Genomic_DNA"/>
</dbReference>
<feature type="transmembrane region" description="Helical" evidence="1">
    <location>
        <begin position="12"/>
        <end position="36"/>
    </location>
</feature>
<evidence type="ECO:0000313" key="2">
    <source>
        <dbReference type="EMBL" id="KAE8373818.1"/>
    </source>
</evidence>
<dbReference type="Proteomes" id="UP000326198">
    <property type="component" value="Unassembled WGS sequence"/>
</dbReference>
<keyword evidence="3" id="KW-1185">Reference proteome</keyword>
<dbReference type="AlphaFoldDB" id="A0A5N7AY79"/>
<organism evidence="2 3">
    <name type="scientific">Aspergillus bertholletiae</name>
    <dbReference type="NCBI Taxonomy" id="1226010"/>
    <lineage>
        <taxon>Eukaryota</taxon>
        <taxon>Fungi</taxon>
        <taxon>Dikarya</taxon>
        <taxon>Ascomycota</taxon>
        <taxon>Pezizomycotina</taxon>
        <taxon>Eurotiomycetes</taxon>
        <taxon>Eurotiomycetidae</taxon>
        <taxon>Eurotiales</taxon>
        <taxon>Aspergillaceae</taxon>
        <taxon>Aspergillus</taxon>
        <taxon>Aspergillus subgen. Circumdati</taxon>
    </lineage>
</organism>
<reference evidence="2 3" key="1">
    <citation type="submission" date="2019-04" db="EMBL/GenBank/DDBJ databases">
        <title>Friends and foes A comparative genomics studyof 23 Aspergillus species from section Flavi.</title>
        <authorList>
            <consortium name="DOE Joint Genome Institute"/>
            <person name="Kjaerbolling I."/>
            <person name="Vesth T."/>
            <person name="Frisvad J.C."/>
            <person name="Nybo J.L."/>
            <person name="Theobald S."/>
            <person name="Kildgaard S."/>
            <person name="Isbrandt T."/>
            <person name="Kuo A."/>
            <person name="Sato A."/>
            <person name="Lyhne E.K."/>
            <person name="Kogle M.E."/>
            <person name="Wiebenga A."/>
            <person name="Kun R.S."/>
            <person name="Lubbers R.J."/>
            <person name="Makela M.R."/>
            <person name="Barry K."/>
            <person name="Chovatia M."/>
            <person name="Clum A."/>
            <person name="Daum C."/>
            <person name="Haridas S."/>
            <person name="He G."/>
            <person name="LaButti K."/>
            <person name="Lipzen A."/>
            <person name="Mondo S."/>
            <person name="Riley R."/>
            <person name="Salamov A."/>
            <person name="Simmons B.A."/>
            <person name="Magnuson J.K."/>
            <person name="Henrissat B."/>
            <person name="Mortensen U.H."/>
            <person name="Larsen T.O."/>
            <person name="Devries R.P."/>
            <person name="Grigoriev I.V."/>
            <person name="Machida M."/>
            <person name="Baker S.E."/>
            <person name="Andersen M.R."/>
        </authorList>
    </citation>
    <scope>NUCLEOTIDE SEQUENCE [LARGE SCALE GENOMIC DNA]</scope>
    <source>
        <strain evidence="2 3">IBT 29228</strain>
    </source>
</reference>
<sequence>MRVLPFSFLFPFFISPFYPLVLLFLFLAIVTLGKGLIDRGARNRLDTILYRCPLFGMRLCFGCRSFYWRFSSYNAMPRVDMNYSYTRQTMNYTLLFQ</sequence>
<keyword evidence="1" id="KW-0472">Membrane</keyword>
<proteinExistence type="predicted"/>
<protein>
    <submittedName>
        <fullName evidence="2">Uncharacterized protein</fullName>
    </submittedName>
</protein>
<name>A0A5N7AY79_9EURO</name>
<accession>A0A5N7AY79</accession>
<gene>
    <name evidence="2" type="ORF">BDV26DRAFT_56578</name>
</gene>
<keyword evidence="1" id="KW-1133">Transmembrane helix</keyword>
<keyword evidence="1" id="KW-0812">Transmembrane</keyword>